<sequence>MKKRLLVIFLLILSTPLTAETIDIAKIQHENHFSQSVRQSENYQIWRKMGHSALAACHRGELNFNAKLLAQAIQHCELSDICPGLSLPETHKYLAKDCYYQCKQGKFIDNASNLQKYIQKLHIPLTKIDRDFNQKELVFFLSREKAIPQLIQVEPKKLSSEDVVNFLIAFSIPSYMFIHVLCKYGLSRKNRRHAITILKYNLKRWAEHKFHHTNWPTRGIYFRVYQQLE</sequence>
<dbReference type="AlphaFoldDB" id="A0A0G4B3I1"/>
<accession>A0A0G4B3I1</accession>
<keyword evidence="1" id="KW-0732">Signal</keyword>
<dbReference type="Proteomes" id="UP000035648">
    <property type="component" value="Chromosome"/>
</dbReference>
<proteinExistence type="predicted"/>
<feature type="chain" id="PRO_5005186707" evidence="1">
    <location>
        <begin position="20"/>
        <end position="229"/>
    </location>
</feature>
<dbReference type="KEGG" id="bbgw:UT28_C0001G0321"/>
<evidence type="ECO:0000313" key="3">
    <source>
        <dbReference type="Proteomes" id="UP000035648"/>
    </source>
</evidence>
<gene>
    <name evidence="2" type="ORF">UT28_C0001G0321</name>
</gene>
<dbReference type="STRING" id="1618337.UT28_C0001G0321"/>
<reference evidence="2 3" key="1">
    <citation type="journal article" date="2015" name="Nature">
        <title>rRNA introns, odd ribosomes, and small enigmatic genomes across a large radiation of phyla.</title>
        <authorList>
            <person name="Brown C.T."/>
            <person name="Hug L.A."/>
            <person name="Thomas B.C."/>
            <person name="Sharon I."/>
            <person name="Castelle C.J."/>
            <person name="Singh A."/>
            <person name="Wilkins M.J."/>
            <person name="Williams K.H."/>
            <person name="Banfield J.F."/>
        </authorList>
    </citation>
    <scope>NUCLEOTIDE SEQUENCE [LARGE SCALE GENOMIC DNA]</scope>
</reference>
<dbReference type="EMBL" id="CP011213">
    <property type="protein sequence ID" value="AKM82130.1"/>
    <property type="molecule type" value="Genomic_DNA"/>
</dbReference>
<evidence type="ECO:0000313" key="2">
    <source>
        <dbReference type="EMBL" id="AKM82130.1"/>
    </source>
</evidence>
<feature type="signal peptide" evidence="1">
    <location>
        <begin position="1"/>
        <end position="19"/>
    </location>
</feature>
<protein>
    <submittedName>
        <fullName evidence="2">Uncharacterized protein</fullName>
    </submittedName>
</protein>
<name>A0A0G4B3I1_9BACT</name>
<organism evidence="2 3">
    <name type="scientific">Berkelbacteria bacterium GW2011_GWE1_39_12</name>
    <dbReference type="NCBI Taxonomy" id="1618337"/>
    <lineage>
        <taxon>Bacteria</taxon>
        <taxon>Candidatus Berkelbacteria</taxon>
    </lineage>
</organism>
<evidence type="ECO:0000256" key="1">
    <source>
        <dbReference type="SAM" id="SignalP"/>
    </source>
</evidence>